<reference evidence="1 2" key="1">
    <citation type="submission" date="2020-08" db="EMBL/GenBank/DDBJ databases">
        <title>A Genomic Blueprint of the Chicken Gut Microbiome.</title>
        <authorList>
            <person name="Gilroy R."/>
            <person name="Ravi A."/>
            <person name="Getino M."/>
            <person name="Pursley I."/>
            <person name="Horton D.L."/>
            <person name="Alikhan N.-F."/>
            <person name="Baker D."/>
            <person name="Gharbi K."/>
            <person name="Hall N."/>
            <person name="Watson M."/>
            <person name="Adriaenssens E.M."/>
            <person name="Foster-Nyarko E."/>
            <person name="Jarju S."/>
            <person name="Secka A."/>
            <person name="Antonio M."/>
            <person name="Oren A."/>
            <person name="Chaudhuri R."/>
            <person name="La Ragione R.M."/>
            <person name="Hildebrand F."/>
            <person name="Pallen M.J."/>
        </authorList>
    </citation>
    <scope>NUCLEOTIDE SEQUENCE [LARGE SCALE GENOMIC DNA]</scope>
    <source>
        <strain evidence="1 2">Sa2BUA2</strain>
    </source>
</reference>
<dbReference type="RefSeq" id="WP_191746433.1">
    <property type="nucleotide sequence ID" value="NZ_JACSQC010000003.1"/>
</dbReference>
<gene>
    <name evidence="1" type="ORF">H9638_06600</name>
</gene>
<keyword evidence="2" id="KW-1185">Reference proteome</keyword>
<dbReference type="Proteomes" id="UP000652763">
    <property type="component" value="Unassembled WGS sequence"/>
</dbReference>
<sequence length="124" mass="14246">MPTPLPQENTFDHLRRLDGEHVGYIHMAPEGGFVPFDLLHRQRAEAMELEDAESLLDELGLRMFTENWWLDVDGERMQVLIQEVRRDRVHVAPSAEGAIAKSADMRASVVLLLPTDRLYQQELP</sequence>
<name>A0ABR8YH74_9MICC</name>
<comment type="caution">
    <text evidence="1">The sequence shown here is derived from an EMBL/GenBank/DDBJ whole genome shotgun (WGS) entry which is preliminary data.</text>
</comment>
<proteinExistence type="predicted"/>
<dbReference type="EMBL" id="JACSQC010000003">
    <property type="protein sequence ID" value="MBD8043478.1"/>
    <property type="molecule type" value="Genomic_DNA"/>
</dbReference>
<accession>A0ABR8YH74</accession>
<protein>
    <submittedName>
        <fullName evidence="1">Serine/threonine protein phosphatase</fullName>
    </submittedName>
</protein>
<organism evidence="1 2">
    <name type="scientific">Arthrobacter pullicola</name>
    <dbReference type="NCBI Taxonomy" id="2762224"/>
    <lineage>
        <taxon>Bacteria</taxon>
        <taxon>Bacillati</taxon>
        <taxon>Actinomycetota</taxon>
        <taxon>Actinomycetes</taxon>
        <taxon>Micrococcales</taxon>
        <taxon>Micrococcaceae</taxon>
        <taxon>Arthrobacter</taxon>
    </lineage>
</organism>
<evidence type="ECO:0000313" key="1">
    <source>
        <dbReference type="EMBL" id="MBD8043478.1"/>
    </source>
</evidence>
<evidence type="ECO:0000313" key="2">
    <source>
        <dbReference type="Proteomes" id="UP000652763"/>
    </source>
</evidence>